<sequence length="121" mass="12864">MARPSSFFSLLLLLLFLTILASSAYAHGDLPLSWIPAGSACRGTIGECLGVGDGDVVEELGLASADPSRRVLALSGYISYDALRRDSVPCSRRGASYYNCRPGAQANPYSRGCSVITRCRS</sequence>
<dbReference type="InterPro" id="IPR008801">
    <property type="entry name" value="RALF"/>
</dbReference>
<dbReference type="PANTHER" id="PTHR33136:SF6">
    <property type="entry name" value="PROTEIN RALF-LIKE 34"/>
    <property type="match status" value="1"/>
</dbReference>
<evidence type="ECO:0000256" key="1">
    <source>
        <dbReference type="ARBA" id="ARBA00009178"/>
    </source>
</evidence>
<evidence type="ECO:0000256" key="2">
    <source>
        <dbReference type="ARBA" id="ARBA00022702"/>
    </source>
</evidence>
<protein>
    <submittedName>
        <fullName evidence="6">Protein RALF-like 33</fullName>
    </submittedName>
</protein>
<feature type="signal peptide" evidence="5">
    <location>
        <begin position="1"/>
        <end position="26"/>
    </location>
</feature>
<dbReference type="GO" id="GO:0005179">
    <property type="term" value="F:hormone activity"/>
    <property type="evidence" value="ECO:0007669"/>
    <property type="project" value="UniProtKB-KW"/>
</dbReference>
<feature type="chain" id="PRO_5008507964" evidence="5">
    <location>
        <begin position="27"/>
        <end position="121"/>
    </location>
</feature>
<keyword evidence="4" id="KW-1015">Disulfide bond</keyword>
<evidence type="ECO:0000256" key="5">
    <source>
        <dbReference type="SAM" id="SignalP"/>
    </source>
</evidence>
<evidence type="ECO:0000313" key="6">
    <source>
        <dbReference type="EMBL" id="OAY62559.1"/>
    </source>
</evidence>
<organism evidence="6 7">
    <name type="scientific">Ananas comosus</name>
    <name type="common">Pineapple</name>
    <name type="synonym">Ananas ananas</name>
    <dbReference type="NCBI Taxonomy" id="4615"/>
    <lineage>
        <taxon>Eukaryota</taxon>
        <taxon>Viridiplantae</taxon>
        <taxon>Streptophyta</taxon>
        <taxon>Embryophyta</taxon>
        <taxon>Tracheophyta</taxon>
        <taxon>Spermatophyta</taxon>
        <taxon>Magnoliopsida</taxon>
        <taxon>Liliopsida</taxon>
        <taxon>Poales</taxon>
        <taxon>Bromeliaceae</taxon>
        <taxon>Bromelioideae</taxon>
        <taxon>Ananas</taxon>
    </lineage>
</organism>
<evidence type="ECO:0000313" key="7">
    <source>
        <dbReference type="Proteomes" id="UP000092600"/>
    </source>
</evidence>
<comment type="caution">
    <text evidence="6">The sequence shown here is derived from an EMBL/GenBank/DDBJ whole genome shotgun (WGS) entry which is preliminary data.</text>
</comment>
<comment type="similarity">
    <text evidence="1">Belongs to the plant rapid alkalinization factor (RALF) family.</text>
</comment>
<dbReference type="Proteomes" id="UP000092600">
    <property type="component" value="Unassembled WGS sequence"/>
</dbReference>
<name>A0A199UCT8_ANACO</name>
<evidence type="ECO:0000256" key="4">
    <source>
        <dbReference type="ARBA" id="ARBA00023157"/>
    </source>
</evidence>
<dbReference type="AlphaFoldDB" id="A0A199UCT8"/>
<dbReference type="GO" id="GO:0019722">
    <property type="term" value="P:calcium-mediated signaling"/>
    <property type="evidence" value="ECO:0007669"/>
    <property type="project" value="TreeGrafter"/>
</dbReference>
<proteinExistence type="inferred from homology"/>
<dbReference type="EMBL" id="LSRQ01008448">
    <property type="protein sequence ID" value="OAY62559.1"/>
    <property type="molecule type" value="Genomic_DNA"/>
</dbReference>
<keyword evidence="3 5" id="KW-0732">Signal</keyword>
<keyword evidence="2" id="KW-0372">Hormone</keyword>
<dbReference type="Pfam" id="PF05498">
    <property type="entry name" value="RALF"/>
    <property type="match status" value="1"/>
</dbReference>
<dbReference type="GO" id="GO:0009506">
    <property type="term" value="C:plasmodesma"/>
    <property type="evidence" value="ECO:0007669"/>
    <property type="project" value="TreeGrafter"/>
</dbReference>
<reference evidence="6 7" key="1">
    <citation type="journal article" date="2016" name="DNA Res.">
        <title>The draft genome of MD-2 pineapple using hybrid error correction of long reads.</title>
        <authorList>
            <person name="Redwan R.M."/>
            <person name="Saidin A."/>
            <person name="Kumar S.V."/>
        </authorList>
    </citation>
    <scope>NUCLEOTIDE SEQUENCE [LARGE SCALE GENOMIC DNA]</scope>
    <source>
        <strain evidence="7">cv. MD2</strain>
        <tissue evidence="6">Leaf</tissue>
    </source>
</reference>
<dbReference type="PANTHER" id="PTHR33136">
    <property type="entry name" value="RAPID ALKALINIZATION FACTOR-LIKE"/>
    <property type="match status" value="1"/>
</dbReference>
<gene>
    <name evidence="6" type="ORF">ACMD2_01166</name>
</gene>
<accession>A0A199UCT8</accession>
<evidence type="ECO:0000256" key="3">
    <source>
        <dbReference type="ARBA" id="ARBA00022729"/>
    </source>
</evidence>